<protein>
    <submittedName>
        <fullName evidence="2">Uncharacterized protein</fullName>
    </submittedName>
</protein>
<sequence>MSMSTTAGRGTLLFLGFILLSYLSICLSAPANSLIPYRPVSPFHDDLDGSKVGSLVRRGSKWDKYQELLNEYNRSPKVGQDEEKFMKFDSGPATLASSGFDICFGVVVLAPGGVILGHYNPEKKNIARGLENIPSLYEKHKDSLTNARTILYASVDPNSEAYADSDLAAKLEAMLREDLKMEPTIVKYTESSNVMELADDDDIDIDKYNELAATFMDGTIVVKHKENGESMVEFVHLDMQKDPHGTNDGN</sequence>
<feature type="signal peptide" evidence="1">
    <location>
        <begin position="1"/>
        <end position="28"/>
    </location>
</feature>
<dbReference type="AlphaFoldDB" id="A0A3A2Z7J1"/>
<keyword evidence="3" id="KW-1185">Reference proteome</keyword>
<dbReference type="Proteomes" id="UP000266188">
    <property type="component" value="Unassembled WGS sequence"/>
</dbReference>
<comment type="caution">
    <text evidence="2">The sequence shown here is derived from an EMBL/GenBank/DDBJ whole genome shotgun (WGS) entry which is preliminary data.</text>
</comment>
<feature type="chain" id="PRO_5018074347" evidence="1">
    <location>
        <begin position="29"/>
        <end position="250"/>
    </location>
</feature>
<accession>A0A3A2Z7J1</accession>
<keyword evidence="1" id="KW-0732">Signal</keyword>
<dbReference type="EMBL" id="MVGC01000526">
    <property type="protein sequence ID" value="RJE18590.1"/>
    <property type="molecule type" value="Genomic_DNA"/>
</dbReference>
<reference evidence="3" key="1">
    <citation type="submission" date="2017-02" db="EMBL/GenBank/DDBJ databases">
        <authorList>
            <person name="Tafer H."/>
            <person name="Lopandic K."/>
        </authorList>
    </citation>
    <scope>NUCLEOTIDE SEQUENCE [LARGE SCALE GENOMIC DNA]</scope>
    <source>
        <strain evidence="3">CBS 366.77</strain>
    </source>
</reference>
<gene>
    <name evidence="2" type="ORF">PHISCL_09071</name>
</gene>
<evidence type="ECO:0000313" key="2">
    <source>
        <dbReference type="EMBL" id="RJE18590.1"/>
    </source>
</evidence>
<organism evidence="2 3">
    <name type="scientific">Aspergillus sclerotialis</name>
    <dbReference type="NCBI Taxonomy" id="2070753"/>
    <lineage>
        <taxon>Eukaryota</taxon>
        <taxon>Fungi</taxon>
        <taxon>Dikarya</taxon>
        <taxon>Ascomycota</taxon>
        <taxon>Pezizomycotina</taxon>
        <taxon>Eurotiomycetes</taxon>
        <taxon>Eurotiomycetidae</taxon>
        <taxon>Eurotiales</taxon>
        <taxon>Aspergillaceae</taxon>
        <taxon>Aspergillus</taxon>
        <taxon>Aspergillus subgen. Polypaecilum</taxon>
    </lineage>
</organism>
<dbReference type="OrthoDB" id="4362036at2759"/>
<proteinExistence type="predicted"/>
<evidence type="ECO:0000256" key="1">
    <source>
        <dbReference type="SAM" id="SignalP"/>
    </source>
</evidence>
<evidence type="ECO:0000313" key="3">
    <source>
        <dbReference type="Proteomes" id="UP000266188"/>
    </source>
</evidence>
<name>A0A3A2Z7J1_9EURO</name>